<dbReference type="Proteomes" id="UP000541444">
    <property type="component" value="Unassembled WGS sequence"/>
</dbReference>
<dbReference type="AlphaFoldDB" id="A0A7J7L4C4"/>
<feature type="transmembrane region" description="Helical" evidence="1">
    <location>
        <begin position="20"/>
        <end position="37"/>
    </location>
</feature>
<evidence type="ECO:0000256" key="1">
    <source>
        <dbReference type="SAM" id="Phobius"/>
    </source>
</evidence>
<organism evidence="2 3">
    <name type="scientific">Kingdonia uniflora</name>
    <dbReference type="NCBI Taxonomy" id="39325"/>
    <lineage>
        <taxon>Eukaryota</taxon>
        <taxon>Viridiplantae</taxon>
        <taxon>Streptophyta</taxon>
        <taxon>Embryophyta</taxon>
        <taxon>Tracheophyta</taxon>
        <taxon>Spermatophyta</taxon>
        <taxon>Magnoliopsida</taxon>
        <taxon>Ranunculales</taxon>
        <taxon>Circaeasteraceae</taxon>
        <taxon>Kingdonia</taxon>
    </lineage>
</organism>
<feature type="transmembrane region" description="Helical" evidence="1">
    <location>
        <begin position="43"/>
        <end position="64"/>
    </location>
</feature>
<reference evidence="2 3" key="1">
    <citation type="journal article" date="2020" name="IScience">
        <title>Genome Sequencing of the Endangered Kingdonia uniflora (Circaeasteraceae, Ranunculales) Reveals Potential Mechanisms of Evolutionary Specialization.</title>
        <authorList>
            <person name="Sun Y."/>
            <person name="Deng T."/>
            <person name="Zhang A."/>
            <person name="Moore M.J."/>
            <person name="Landis J.B."/>
            <person name="Lin N."/>
            <person name="Zhang H."/>
            <person name="Zhang X."/>
            <person name="Huang J."/>
            <person name="Zhang X."/>
            <person name="Sun H."/>
            <person name="Wang H."/>
        </authorList>
    </citation>
    <scope>NUCLEOTIDE SEQUENCE [LARGE SCALE GENOMIC DNA]</scope>
    <source>
        <strain evidence="2">TB1705</strain>
        <tissue evidence="2">Leaf</tissue>
    </source>
</reference>
<evidence type="ECO:0000313" key="2">
    <source>
        <dbReference type="EMBL" id="KAF6137491.1"/>
    </source>
</evidence>
<feature type="non-terminal residue" evidence="2">
    <location>
        <position position="1"/>
    </location>
</feature>
<dbReference type="OrthoDB" id="2877at2759"/>
<dbReference type="EMBL" id="JACGCM010002651">
    <property type="protein sequence ID" value="KAF6137491.1"/>
    <property type="molecule type" value="Genomic_DNA"/>
</dbReference>
<protein>
    <submittedName>
        <fullName evidence="2">Uncharacterized protein</fullName>
    </submittedName>
</protein>
<accession>A0A7J7L4C4</accession>
<keyword evidence="1" id="KW-1133">Transmembrane helix</keyword>
<keyword evidence="1" id="KW-0472">Membrane</keyword>
<proteinExistence type="predicted"/>
<evidence type="ECO:0000313" key="3">
    <source>
        <dbReference type="Proteomes" id="UP000541444"/>
    </source>
</evidence>
<keyword evidence="1" id="KW-0812">Transmembrane</keyword>
<keyword evidence="3" id="KW-1185">Reference proteome</keyword>
<gene>
    <name evidence="2" type="ORF">GIB67_012373</name>
</gene>
<sequence length="89" mass="10167">MSSRPEFQSPPEIYYNDTEARNLVMFLLVLCILDVAIEREVEGDLLLCDMGQVSTFVSLFIIYLNMNFIRFRSAGWRVIDGAISISAIQ</sequence>
<comment type="caution">
    <text evidence="2">The sequence shown here is derived from an EMBL/GenBank/DDBJ whole genome shotgun (WGS) entry which is preliminary data.</text>
</comment>
<name>A0A7J7L4C4_9MAGN</name>